<dbReference type="PANTHER" id="PTHR31806:SF1">
    <property type="entry name" value="PURINE-CYTOSINE PERMEASE FCY2-RELATED"/>
    <property type="match status" value="1"/>
</dbReference>
<keyword evidence="6 7" id="KW-0472">Membrane</keyword>
<dbReference type="RefSeq" id="WP_105239891.1">
    <property type="nucleotide sequence ID" value="NZ_CP023270.1"/>
</dbReference>
<keyword evidence="4 8" id="KW-0812">Transmembrane</keyword>
<dbReference type="PANTHER" id="PTHR31806">
    <property type="entry name" value="PURINE-CYTOSINE PERMEASE FCY2-RELATED"/>
    <property type="match status" value="1"/>
</dbReference>
<name>A0A2S0IAW6_9BURK</name>
<comment type="similarity">
    <text evidence="2 7">Belongs to the purine-cytosine permease (2.A.39) family.</text>
</comment>
<dbReference type="OrthoDB" id="9809167at2"/>
<evidence type="ECO:0000256" key="1">
    <source>
        <dbReference type="ARBA" id="ARBA00004141"/>
    </source>
</evidence>
<feature type="transmembrane region" description="Helical" evidence="8">
    <location>
        <begin position="358"/>
        <end position="379"/>
    </location>
</feature>
<dbReference type="GO" id="GO:0022857">
    <property type="term" value="F:transmembrane transporter activity"/>
    <property type="evidence" value="ECO:0007669"/>
    <property type="project" value="InterPro"/>
</dbReference>
<keyword evidence="3 7" id="KW-0813">Transport</keyword>
<protein>
    <submittedName>
        <fullName evidence="9">Cytosine permease</fullName>
    </submittedName>
</protein>
<dbReference type="GO" id="GO:0005886">
    <property type="term" value="C:plasma membrane"/>
    <property type="evidence" value="ECO:0007669"/>
    <property type="project" value="TreeGrafter"/>
</dbReference>
<dbReference type="CDD" id="cd11484">
    <property type="entry name" value="SLC-NCS1sbd_CobB-like"/>
    <property type="match status" value="1"/>
</dbReference>
<feature type="transmembrane region" description="Helical" evidence="8">
    <location>
        <begin position="167"/>
        <end position="186"/>
    </location>
</feature>
<evidence type="ECO:0000313" key="10">
    <source>
        <dbReference type="Proteomes" id="UP000239477"/>
    </source>
</evidence>
<feature type="transmembrane region" description="Helical" evidence="8">
    <location>
        <begin position="237"/>
        <end position="260"/>
    </location>
</feature>
<feature type="transmembrane region" description="Helical" evidence="8">
    <location>
        <begin position="298"/>
        <end position="318"/>
    </location>
</feature>
<evidence type="ECO:0000256" key="6">
    <source>
        <dbReference type="ARBA" id="ARBA00023136"/>
    </source>
</evidence>
<evidence type="ECO:0000256" key="4">
    <source>
        <dbReference type="ARBA" id="ARBA00022692"/>
    </source>
</evidence>
<proteinExistence type="inferred from homology"/>
<evidence type="ECO:0000256" key="3">
    <source>
        <dbReference type="ARBA" id="ARBA00022448"/>
    </source>
</evidence>
<evidence type="ECO:0000256" key="5">
    <source>
        <dbReference type="ARBA" id="ARBA00022989"/>
    </source>
</evidence>
<evidence type="ECO:0000256" key="7">
    <source>
        <dbReference type="PIRNR" id="PIRNR002744"/>
    </source>
</evidence>
<feature type="transmembrane region" description="Helical" evidence="8">
    <location>
        <begin position="34"/>
        <end position="54"/>
    </location>
</feature>
<dbReference type="Pfam" id="PF02133">
    <property type="entry name" value="Transp_cyt_pur"/>
    <property type="match status" value="1"/>
</dbReference>
<accession>A0A2S0IAW6</accession>
<dbReference type="AlphaFoldDB" id="A0A2S0IAW6"/>
<feature type="transmembrane region" description="Helical" evidence="8">
    <location>
        <begin position="330"/>
        <end position="352"/>
    </location>
</feature>
<feature type="transmembrane region" description="Helical" evidence="8">
    <location>
        <begin position="100"/>
        <end position="119"/>
    </location>
</feature>
<feature type="transmembrane region" description="Helical" evidence="8">
    <location>
        <begin position="198"/>
        <end position="217"/>
    </location>
</feature>
<feature type="transmembrane region" description="Helical" evidence="8">
    <location>
        <begin position="272"/>
        <end position="292"/>
    </location>
</feature>
<sequence length="468" mass="49994">MAQQGDTSTAPLIERRSIDYIPESERHGKLYSQFTLWMGANLQITAIVTGALAVVLGGDVFWSLIGLFIGQVLGGAVMALHAAQGPKLGLPQMISSRVQFGVYGAAIPIVLVCLMYLGFTATGTLLSGQALGQLFGVSDTVGILMFAAVIITATLFGYRVIHVIGRVATVLGLIAFFYLFSRVLAVGDLAQLLQIRHFSWASFLLAVSLAASWQIAYGPYVADYSRYLPSKTSSTKTFLAVGLGSVVGAQIAMVLGVLAAAMAGGQFAGREVAYIVGLGGTGTVAALLYFSIAFGKVTISTLNSYGSFMCIATIISGFRGHIKVSRRQRAVCVLLVVGAATALALIGQHAFLGAFKSFILFLLAFFVPWSAVNLVDYYFVNRGRYDVAALSDPDGLYGRWNWPGILVYAFGVLVQVPFISTKLYTGPMVAQLGGVDISWIIGLVVPSVLYYLFARRGIRIDRPAQQIA</sequence>
<dbReference type="EMBL" id="CP023270">
    <property type="protein sequence ID" value="AVJ29173.1"/>
    <property type="molecule type" value="Genomic_DNA"/>
</dbReference>
<evidence type="ECO:0000256" key="2">
    <source>
        <dbReference type="ARBA" id="ARBA00008974"/>
    </source>
</evidence>
<evidence type="ECO:0000313" key="9">
    <source>
        <dbReference type="EMBL" id="AVJ29173.1"/>
    </source>
</evidence>
<dbReference type="InterPro" id="IPR026030">
    <property type="entry name" value="Pur-cyt_permease_Fcy2/21/22"/>
</dbReference>
<dbReference type="Proteomes" id="UP000239477">
    <property type="component" value="Chromosome"/>
</dbReference>
<dbReference type="PIRSF" id="PIRSF002744">
    <property type="entry name" value="Pur-cyt_permease"/>
    <property type="match status" value="1"/>
</dbReference>
<feature type="transmembrane region" description="Helical" evidence="8">
    <location>
        <begin position="432"/>
        <end position="453"/>
    </location>
</feature>
<comment type="subcellular location">
    <subcellularLocation>
        <location evidence="1">Membrane</location>
        <topology evidence="1">Multi-pass membrane protein</topology>
    </subcellularLocation>
</comment>
<dbReference type="InterPro" id="IPR001248">
    <property type="entry name" value="Pur-cyt_permease"/>
</dbReference>
<dbReference type="Gene3D" id="1.10.4160.10">
    <property type="entry name" value="Hydantoin permease"/>
    <property type="match status" value="1"/>
</dbReference>
<feature type="transmembrane region" description="Helical" evidence="8">
    <location>
        <begin position="400"/>
        <end position="420"/>
    </location>
</feature>
<evidence type="ECO:0000256" key="8">
    <source>
        <dbReference type="SAM" id="Phobius"/>
    </source>
</evidence>
<reference evidence="9 10" key="1">
    <citation type="submission" date="2017-09" db="EMBL/GenBank/DDBJ databases">
        <title>Genomic, metabolic, and phenotypic characteristics of bacterial isolates from the natural microbiome of the model nematode Caenorhabditis elegans.</title>
        <authorList>
            <person name="Zimmermann J."/>
            <person name="Obeng N."/>
            <person name="Yang W."/>
            <person name="Obeng O."/>
            <person name="Kissoyan K."/>
            <person name="Pees B."/>
            <person name="Dirksen P."/>
            <person name="Hoppner M."/>
            <person name="Franke A."/>
            <person name="Rosenstiel P."/>
            <person name="Leippe M."/>
            <person name="Dierking K."/>
            <person name="Kaleta C."/>
            <person name="Schulenburg H."/>
        </authorList>
    </citation>
    <scope>NUCLEOTIDE SEQUENCE [LARGE SCALE GENOMIC DNA]</scope>
    <source>
        <strain evidence="9 10">MYb73</strain>
    </source>
</reference>
<gene>
    <name evidence="9" type="ORF">CLM73_19800</name>
</gene>
<organism evidence="9 10">
    <name type="scientific">Achromobacter spanius</name>
    <dbReference type="NCBI Taxonomy" id="217203"/>
    <lineage>
        <taxon>Bacteria</taxon>
        <taxon>Pseudomonadati</taxon>
        <taxon>Pseudomonadota</taxon>
        <taxon>Betaproteobacteria</taxon>
        <taxon>Burkholderiales</taxon>
        <taxon>Alcaligenaceae</taxon>
        <taxon>Achromobacter</taxon>
    </lineage>
</organism>
<keyword evidence="5 8" id="KW-1133">Transmembrane helix</keyword>
<keyword evidence="10" id="KW-1185">Reference proteome</keyword>
<feature type="transmembrane region" description="Helical" evidence="8">
    <location>
        <begin position="140"/>
        <end position="161"/>
    </location>
</feature>
<feature type="transmembrane region" description="Helical" evidence="8">
    <location>
        <begin position="61"/>
        <end position="80"/>
    </location>
</feature>